<keyword evidence="4" id="KW-1185">Reference proteome</keyword>
<dbReference type="EMBL" id="FLRA01000002">
    <property type="protein sequence ID" value="SBT16404.1"/>
    <property type="molecule type" value="Genomic_DNA"/>
</dbReference>
<organism evidence="2 5">
    <name type="scientific">Marinomonas gallaica</name>
    <dbReference type="NCBI Taxonomy" id="1806667"/>
    <lineage>
        <taxon>Bacteria</taxon>
        <taxon>Pseudomonadati</taxon>
        <taxon>Pseudomonadota</taxon>
        <taxon>Gammaproteobacteria</taxon>
        <taxon>Oceanospirillales</taxon>
        <taxon>Oceanospirillaceae</taxon>
        <taxon>Marinomonas</taxon>
    </lineage>
</organism>
<dbReference type="InterPro" id="IPR025737">
    <property type="entry name" value="FApF"/>
</dbReference>
<dbReference type="Pfam" id="PF13557">
    <property type="entry name" value="Phenol_MetA_deg"/>
    <property type="match status" value="1"/>
</dbReference>
<proteinExistence type="predicted"/>
<dbReference type="Proteomes" id="UP000092840">
    <property type="component" value="Unassembled WGS sequence"/>
</dbReference>
<dbReference type="EMBL" id="FLRB01000012">
    <property type="protein sequence ID" value="SBT21452.1"/>
    <property type="molecule type" value="Genomic_DNA"/>
</dbReference>
<dbReference type="RefSeq" id="WP_067031249.1">
    <property type="nucleotide sequence ID" value="NZ_FLRA01000002.1"/>
</dbReference>
<evidence type="ECO:0000256" key="1">
    <source>
        <dbReference type="SAM" id="SignalP"/>
    </source>
</evidence>
<evidence type="ECO:0000313" key="5">
    <source>
        <dbReference type="Proteomes" id="UP000092871"/>
    </source>
</evidence>
<keyword evidence="1" id="KW-0732">Signal</keyword>
<dbReference type="Proteomes" id="UP000092871">
    <property type="component" value="Unassembled WGS sequence"/>
</dbReference>
<evidence type="ECO:0008006" key="6">
    <source>
        <dbReference type="Google" id="ProtNLM"/>
    </source>
</evidence>
<sequence>MALKNACSCVLLTLPVTAMAYDLPGVNLGGTSFYDGAGGPQGSGWYLIEYMQYLTSDTLNDGNSDPLPLPKQDVDLFIPLTQIIYEPEEHFTENTRLGYTLLLPWIAKQDVDDGLNNAAISAQSGIGDIILGAFLQFDPVMGESGPRYIQRIELDVTLPTGTYDAANAINPGSNAWNISPYYALTYWVNPRWTASARVSYLYNGKNEDPSIALGARRDSQAGQAVHANFTSAYALTDKLSVGLNGYWLNQITDTKVDGKDVKGRKEKVWAVGPGLVYSFGEQDSVFANAYFEQDAQNRSEGSRFVLRFNHHF</sequence>
<feature type="chain" id="PRO_5008676861" description="Phenol degradation protein meta" evidence="1">
    <location>
        <begin position="21"/>
        <end position="312"/>
    </location>
</feature>
<protein>
    <recommendedName>
        <fullName evidence="6">Phenol degradation protein meta</fullName>
    </recommendedName>
</protein>
<dbReference type="AlphaFoldDB" id="A0A1C3JMP9"/>
<evidence type="ECO:0000313" key="4">
    <source>
        <dbReference type="Proteomes" id="UP000092840"/>
    </source>
</evidence>
<reference evidence="2 5" key="2">
    <citation type="submission" date="2016-06" db="EMBL/GenBank/DDBJ databases">
        <authorList>
            <person name="Kjaerup R.B."/>
            <person name="Dalgaard T.S."/>
            <person name="Juul-Madsen H.R."/>
        </authorList>
    </citation>
    <scope>NUCLEOTIDE SEQUENCE [LARGE SCALE GENOMIC DNA]</scope>
    <source>
        <strain evidence="2 5">CECT 5115</strain>
    </source>
</reference>
<name>A0A1C3JMP9_9GAMM</name>
<accession>A0A1C3JMP9</accession>
<dbReference type="OrthoDB" id="8639774at2"/>
<evidence type="ECO:0000313" key="3">
    <source>
        <dbReference type="EMBL" id="SBT21452.1"/>
    </source>
</evidence>
<gene>
    <name evidence="2" type="ORF">MGA5115_00485</name>
    <name evidence="3" type="ORF">MGA5116_02046</name>
</gene>
<evidence type="ECO:0000313" key="2">
    <source>
        <dbReference type="EMBL" id="SBT16404.1"/>
    </source>
</evidence>
<feature type="signal peptide" evidence="1">
    <location>
        <begin position="1"/>
        <end position="20"/>
    </location>
</feature>
<reference evidence="3 4" key="1">
    <citation type="submission" date="2016-06" db="EMBL/GenBank/DDBJ databases">
        <authorList>
            <person name="Rodrigo-Torres L."/>
            <person name="Arahal D.R."/>
        </authorList>
    </citation>
    <scope>NUCLEOTIDE SEQUENCE [LARGE SCALE GENOMIC DNA]</scope>
    <source>
        <strain evidence="3 4">CECT 5116</strain>
    </source>
</reference>